<comment type="catalytic activity">
    <reaction evidence="1">
        <text>RNA(n) + a ribonucleoside 5'-triphosphate = RNA(n+1) + diphosphate</text>
        <dbReference type="Rhea" id="RHEA:21248"/>
        <dbReference type="Rhea" id="RHEA-COMP:14527"/>
        <dbReference type="Rhea" id="RHEA-COMP:17342"/>
        <dbReference type="ChEBI" id="CHEBI:33019"/>
        <dbReference type="ChEBI" id="CHEBI:61557"/>
        <dbReference type="ChEBI" id="CHEBI:140395"/>
        <dbReference type="EC" id="2.7.7.48"/>
    </reaction>
</comment>
<proteinExistence type="inferred from homology"/>
<dbReference type="Proteomes" id="UP000703269">
    <property type="component" value="Unassembled WGS sequence"/>
</dbReference>
<keyword evidence="1" id="KW-0548">Nucleotidyltransferase</keyword>
<dbReference type="AlphaFoldDB" id="A0A9P3LCT7"/>
<dbReference type="OrthoDB" id="6513042at2759"/>
<accession>A0A9P3LCT7</accession>
<dbReference type="Pfam" id="PF05183">
    <property type="entry name" value="RdRP"/>
    <property type="match status" value="1"/>
</dbReference>
<dbReference type="GO" id="GO:0031380">
    <property type="term" value="C:nuclear RNA-directed RNA polymerase complex"/>
    <property type="evidence" value="ECO:0007669"/>
    <property type="project" value="TreeGrafter"/>
</dbReference>
<keyword evidence="1" id="KW-0696">RNA-directed RNA polymerase</keyword>
<dbReference type="GO" id="GO:0003968">
    <property type="term" value="F:RNA-directed RNA polymerase activity"/>
    <property type="evidence" value="ECO:0007669"/>
    <property type="project" value="UniProtKB-KW"/>
</dbReference>
<keyword evidence="1" id="KW-0694">RNA-binding</keyword>
<sequence>MEVFISNIDERATLPELKKAIASVLHGPDFTDYHTLPLNFEIRFIPARRAGPVCATLVIPSWEVAEQFLEEYGEPWPRQYISVGPSNEDLKFKEGKYDPRPETIRRILQTPYVDPTHEEEQLKLARELREHLVRVDVVQFGWECRDDVFSVEYEKHCLDAGRLGFDGDRRQFRLKIHEPERNVIIVLRPTQIAKAAIARDSESRHLIVSFSLNYAPAYEDEDPTDVYLDDDFDLFDLSKPRNGSGPPRARLSNLGDDHEIYAEFTSLSLRFVCQDSYAEHDFLWICQQAHVQVARGVLPTVRREIFSPATVAIYDNWVQTLPWPVAFQVDALARANILDLQEIMQLRTLLAGLLQQRGAPWTAAFIQYFGQEVSTTSWYQQGSGSVHVDPLEVLFARCRRTFLAPPDEDTQEETFMCYHAKVTPSRILLEGPFPERCNRVMRRYAGYTCNFLRVTFMDENRVQYRFDRDVDGYEFIKGRFGSLLFEGLWLAGRHFHFLAYSQSALKNHSVWFVRNFKMDDNGFEVEVTPDSIIQGLGDFQGISHDLQLMHCPARYGARIAQAFTTTEAAVEVEVEEVIFIPDIMDAEERRSFTDGIGTVSQELADEIWAALQGKSVRHRRYGRCKPKAFQIRFQGSKGMLSVDYTLSGRAVCLRPSMEKFKARHSMTIEIASVFNKPGRFYLNRPLIMLLEGLKVRGGYDIFKTLQDAVIQDTKDATKSYSQAATLCEGYGLGTAFKISSIFNDFTKLGGKSIEDAFLLQCLNFGVYHILRDLKYHARIPVPNGYTLVGVADIHGYLEEGQIFVCVAQSDDDEPTYLEGEVMITRSPVIDPGDVQLVHAIGRPPRGTPFDHEPLTNTIVFSTKGRRPLASCLSGGDLDGDVFMVTALDGLLPTEVYEPAEYASAERKTVPHISTRADIAEFIIEYFYSDNIGMIASSWLIQADQSEKGIHDEACLTLAELHSDAADYPKTGNPVPMKKVPRYALPNMKPDWNAPEITDATLGLFYQSQRYIGRLYREVKISVPQTQPPPVSSADVHLSPAEVLVALRTAFKPRKSNIIERVMYARASQFISMPDALQVSDTTAAEMCSIFQDYVRTLRQICVSFNIAHKRGARRLSEEEVVAGTIVAQSTQPKVRKEAMSQMREQSSILVNRIAARIVGPKEEDGGKKGALTRAWLAYRLSTLRPHDHAFGFRSFGLVAMHEIFDAIKWIVAAEEREKLGVMTV</sequence>
<gene>
    <name evidence="3" type="ORF">PsYK624_069800</name>
</gene>
<dbReference type="EC" id="2.7.7.48" evidence="1"/>
<organism evidence="3 4">
    <name type="scientific">Phanerochaete sordida</name>
    <dbReference type="NCBI Taxonomy" id="48140"/>
    <lineage>
        <taxon>Eukaryota</taxon>
        <taxon>Fungi</taxon>
        <taxon>Dikarya</taxon>
        <taxon>Basidiomycota</taxon>
        <taxon>Agaricomycotina</taxon>
        <taxon>Agaricomycetes</taxon>
        <taxon>Polyporales</taxon>
        <taxon>Phanerochaetaceae</taxon>
        <taxon>Phanerochaete</taxon>
    </lineage>
</organism>
<protein>
    <recommendedName>
        <fullName evidence="1">RNA-dependent RNA polymerase</fullName>
        <ecNumber evidence="1">2.7.7.48</ecNumber>
    </recommendedName>
</protein>
<feature type="domain" description="RDRP core" evidence="2">
    <location>
        <begin position="422"/>
        <end position="1018"/>
    </location>
</feature>
<dbReference type="InterPro" id="IPR007855">
    <property type="entry name" value="RDRP"/>
</dbReference>
<dbReference type="PANTHER" id="PTHR23079">
    <property type="entry name" value="RNA-DEPENDENT RNA POLYMERASE"/>
    <property type="match status" value="1"/>
</dbReference>
<comment type="caution">
    <text evidence="3">The sequence shown here is derived from an EMBL/GenBank/DDBJ whole genome shotgun (WGS) entry which is preliminary data.</text>
</comment>
<name>A0A9P3LCT7_9APHY</name>
<evidence type="ECO:0000313" key="3">
    <source>
        <dbReference type="EMBL" id="GJE90836.1"/>
    </source>
</evidence>
<comment type="similarity">
    <text evidence="1">Belongs to the RdRP family.</text>
</comment>
<evidence type="ECO:0000313" key="4">
    <source>
        <dbReference type="Proteomes" id="UP000703269"/>
    </source>
</evidence>
<dbReference type="GO" id="GO:0003723">
    <property type="term" value="F:RNA binding"/>
    <property type="evidence" value="ECO:0007669"/>
    <property type="project" value="UniProtKB-KW"/>
</dbReference>
<keyword evidence="4" id="KW-1185">Reference proteome</keyword>
<dbReference type="InterPro" id="IPR057596">
    <property type="entry name" value="RDRP_core"/>
</dbReference>
<dbReference type="PANTHER" id="PTHR23079:SF55">
    <property type="entry name" value="RNA-DIRECTED RNA POLYMERASE"/>
    <property type="match status" value="1"/>
</dbReference>
<evidence type="ECO:0000259" key="2">
    <source>
        <dbReference type="Pfam" id="PF05183"/>
    </source>
</evidence>
<keyword evidence="1" id="KW-0808">Transferase</keyword>
<reference evidence="3 4" key="1">
    <citation type="submission" date="2021-08" db="EMBL/GenBank/DDBJ databases">
        <title>Draft Genome Sequence of Phanerochaete sordida strain YK-624.</title>
        <authorList>
            <person name="Mori T."/>
            <person name="Dohra H."/>
            <person name="Suzuki T."/>
            <person name="Kawagishi H."/>
            <person name="Hirai H."/>
        </authorList>
    </citation>
    <scope>NUCLEOTIDE SEQUENCE [LARGE SCALE GENOMIC DNA]</scope>
    <source>
        <strain evidence="3 4">YK-624</strain>
    </source>
</reference>
<dbReference type="EMBL" id="BPQB01000018">
    <property type="protein sequence ID" value="GJE90836.1"/>
    <property type="molecule type" value="Genomic_DNA"/>
</dbReference>
<dbReference type="GO" id="GO:0030422">
    <property type="term" value="P:siRNA processing"/>
    <property type="evidence" value="ECO:0007669"/>
    <property type="project" value="TreeGrafter"/>
</dbReference>
<evidence type="ECO:0000256" key="1">
    <source>
        <dbReference type="RuleBase" id="RU363098"/>
    </source>
</evidence>